<dbReference type="InterPro" id="IPR038765">
    <property type="entry name" value="Papain-like_cys_pep_sf"/>
</dbReference>
<dbReference type="GO" id="GO:0004843">
    <property type="term" value="F:cysteine-type deubiquitinase activity"/>
    <property type="evidence" value="ECO:0007669"/>
    <property type="project" value="UniProtKB-EC"/>
</dbReference>
<evidence type="ECO:0000256" key="2">
    <source>
        <dbReference type="ARBA" id="ARBA00009326"/>
    </source>
</evidence>
<reference evidence="12" key="2">
    <citation type="submission" date="2020-04" db="EMBL/GenBank/DDBJ databases">
        <authorList>
            <consortium name="NCBI Genome Project"/>
        </authorList>
    </citation>
    <scope>NUCLEOTIDE SEQUENCE</scope>
    <source>
        <strain evidence="12">CBS 781.70</strain>
    </source>
</reference>
<evidence type="ECO:0000256" key="7">
    <source>
        <dbReference type="PROSITE-ProRule" id="PRU01393"/>
    </source>
</evidence>
<dbReference type="GO" id="GO:0005737">
    <property type="term" value="C:cytoplasm"/>
    <property type="evidence" value="ECO:0007669"/>
    <property type="project" value="TreeGrafter"/>
</dbReference>
<dbReference type="AlphaFoldDB" id="A0A6G1G306"/>
<evidence type="ECO:0000313" key="12">
    <source>
        <dbReference type="RefSeq" id="XP_033534029.1"/>
    </source>
</evidence>
<dbReference type="PROSITE" id="PS52048">
    <property type="entry name" value="UCH_DOMAIN"/>
    <property type="match status" value="1"/>
</dbReference>
<dbReference type="InterPro" id="IPR036959">
    <property type="entry name" value="Peptidase_C12_UCH_sf"/>
</dbReference>
<gene>
    <name evidence="10 12" type="ORF">P152DRAFT_436651</name>
</gene>
<dbReference type="Proteomes" id="UP000504638">
    <property type="component" value="Unplaced"/>
</dbReference>
<organism evidence="10">
    <name type="scientific">Eremomyces bilateralis CBS 781.70</name>
    <dbReference type="NCBI Taxonomy" id="1392243"/>
    <lineage>
        <taxon>Eukaryota</taxon>
        <taxon>Fungi</taxon>
        <taxon>Dikarya</taxon>
        <taxon>Ascomycota</taxon>
        <taxon>Pezizomycotina</taxon>
        <taxon>Dothideomycetes</taxon>
        <taxon>Dothideomycetes incertae sedis</taxon>
        <taxon>Eremomycetales</taxon>
        <taxon>Eremomycetaceae</taxon>
        <taxon>Eremomyces</taxon>
    </lineage>
</organism>
<evidence type="ECO:0000313" key="11">
    <source>
        <dbReference type="Proteomes" id="UP000504638"/>
    </source>
</evidence>
<dbReference type="EC" id="3.4.19.12" evidence="8"/>
<dbReference type="EMBL" id="ML975158">
    <property type="protein sequence ID" value="KAF1812398.1"/>
    <property type="molecule type" value="Genomic_DNA"/>
</dbReference>
<comment type="similarity">
    <text evidence="2 7 8">Belongs to the peptidase C12 family.</text>
</comment>
<evidence type="ECO:0000256" key="8">
    <source>
        <dbReference type="RuleBase" id="RU361215"/>
    </source>
</evidence>
<keyword evidence="5 8" id="KW-0378">Hydrolase</keyword>
<keyword evidence="6 8" id="KW-0788">Thiol protease</keyword>
<dbReference type="Pfam" id="PF01088">
    <property type="entry name" value="Peptidase_C12"/>
    <property type="match status" value="1"/>
</dbReference>
<dbReference type="Gene3D" id="3.40.532.10">
    <property type="entry name" value="Peptidase C12, ubiquitin carboxyl-terminal hydrolase"/>
    <property type="match status" value="1"/>
</dbReference>
<evidence type="ECO:0000256" key="1">
    <source>
        <dbReference type="ARBA" id="ARBA00000707"/>
    </source>
</evidence>
<accession>A0A6G1G306</accession>
<dbReference type="RefSeq" id="XP_033534029.1">
    <property type="nucleotide sequence ID" value="XM_033677564.1"/>
</dbReference>
<comment type="catalytic activity">
    <reaction evidence="1 8">
        <text>Thiol-dependent hydrolysis of ester, thioester, amide, peptide and isopeptide bonds formed by the C-terminal Gly of ubiquitin (a 76-residue protein attached to proteins as an intracellular targeting signal).</text>
        <dbReference type="EC" id="3.4.19.12"/>
    </reaction>
</comment>
<comment type="caution">
    <text evidence="7">Lacks conserved residue(s) required for the propagation of feature annotation.</text>
</comment>
<evidence type="ECO:0000259" key="9">
    <source>
        <dbReference type="PROSITE" id="PS52048"/>
    </source>
</evidence>
<dbReference type="PRINTS" id="PR00707">
    <property type="entry name" value="UBCTHYDRLASE"/>
</dbReference>
<keyword evidence="11" id="KW-1185">Reference proteome</keyword>
<evidence type="ECO:0000256" key="4">
    <source>
        <dbReference type="ARBA" id="ARBA00022786"/>
    </source>
</evidence>
<dbReference type="PANTHER" id="PTHR10589">
    <property type="entry name" value="UBIQUITIN CARBOXYL-TERMINAL HYDROLASE"/>
    <property type="match status" value="1"/>
</dbReference>
<reference evidence="10 12" key="1">
    <citation type="submission" date="2020-01" db="EMBL/GenBank/DDBJ databases">
        <authorList>
            <consortium name="DOE Joint Genome Institute"/>
            <person name="Haridas S."/>
            <person name="Albert R."/>
            <person name="Binder M."/>
            <person name="Bloem J."/>
            <person name="Labutti K."/>
            <person name="Salamov A."/>
            <person name="Andreopoulos B."/>
            <person name="Baker S.E."/>
            <person name="Barry K."/>
            <person name="Bills G."/>
            <person name="Bluhm B.H."/>
            <person name="Cannon C."/>
            <person name="Castanera R."/>
            <person name="Culley D.E."/>
            <person name="Daum C."/>
            <person name="Ezra D."/>
            <person name="Gonzalez J.B."/>
            <person name="Henrissat B."/>
            <person name="Kuo A."/>
            <person name="Liang C."/>
            <person name="Lipzen A."/>
            <person name="Lutzoni F."/>
            <person name="Magnuson J."/>
            <person name="Mondo S."/>
            <person name="Nolan M."/>
            <person name="Ohm R."/>
            <person name="Pangilinan J."/>
            <person name="Park H.-J."/>
            <person name="Ramirez L."/>
            <person name="Alfaro M."/>
            <person name="Sun H."/>
            <person name="Tritt A."/>
            <person name="Yoshinaga Y."/>
            <person name="Zwiers L.-H."/>
            <person name="Turgeon B.G."/>
            <person name="Goodwin S.B."/>
            <person name="Spatafora J.W."/>
            <person name="Crous P.W."/>
            <person name="Grigoriev I.V."/>
        </authorList>
    </citation>
    <scope>NUCLEOTIDE SEQUENCE</scope>
    <source>
        <strain evidence="10 12">CBS 781.70</strain>
    </source>
</reference>
<name>A0A6G1G306_9PEZI</name>
<proteinExistence type="inferred from homology"/>
<evidence type="ECO:0000256" key="5">
    <source>
        <dbReference type="ARBA" id="ARBA00022801"/>
    </source>
</evidence>
<dbReference type="SUPFAM" id="SSF54001">
    <property type="entry name" value="Cysteine proteinases"/>
    <property type="match status" value="1"/>
</dbReference>
<dbReference type="GO" id="GO:0016579">
    <property type="term" value="P:protein deubiquitination"/>
    <property type="evidence" value="ECO:0007669"/>
    <property type="project" value="TreeGrafter"/>
</dbReference>
<dbReference type="InterPro" id="IPR001578">
    <property type="entry name" value="Peptidase_C12_UCH"/>
</dbReference>
<dbReference type="GeneID" id="54418134"/>
<dbReference type="OrthoDB" id="427186at2759"/>
<reference evidence="12" key="3">
    <citation type="submission" date="2025-04" db="UniProtKB">
        <authorList>
            <consortium name="RefSeq"/>
        </authorList>
    </citation>
    <scope>IDENTIFICATION</scope>
    <source>
        <strain evidence="12">CBS 781.70</strain>
    </source>
</reference>
<keyword evidence="4 8" id="KW-0833">Ubl conjugation pathway</keyword>
<evidence type="ECO:0000256" key="3">
    <source>
        <dbReference type="ARBA" id="ARBA00022670"/>
    </source>
</evidence>
<evidence type="ECO:0000313" key="10">
    <source>
        <dbReference type="EMBL" id="KAF1812398.1"/>
    </source>
</evidence>
<sequence length="249" mass="26910">MADPDTVIDESGKKVLIALENNPEVLSGLAARLGVSDRITFHDVLSLDRDFLAHIPRPCHALIIMVPAPVYHAARDEFESTIPEYTGSGSSEPVMWFRQTIGNACGLHSLLHALTNGPLRSMILPGSLLSKLVEDAEPLKAGERAHLLHNSEALERAHQESARLGDTEAPVAVVEFGHHFVTFVKGSDGGLWEMNGGMNGPVKRGELVKGQDALSEKALNIGARDFLDVGKKMGRMDFSLVAVCSDLDD</sequence>
<dbReference type="PANTHER" id="PTHR10589:SF17">
    <property type="entry name" value="UBIQUITIN CARBOXYL-TERMINAL HYDROLASE"/>
    <property type="match status" value="1"/>
</dbReference>
<protein>
    <recommendedName>
        <fullName evidence="8">Ubiquitin carboxyl-terminal hydrolase</fullName>
        <ecNumber evidence="8">3.4.19.12</ecNumber>
    </recommendedName>
</protein>
<keyword evidence="3 8" id="KW-0645">Protease</keyword>
<feature type="domain" description="UCH catalytic" evidence="9">
    <location>
        <begin position="15"/>
        <end position="245"/>
    </location>
</feature>
<evidence type="ECO:0000256" key="6">
    <source>
        <dbReference type="ARBA" id="ARBA00022807"/>
    </source>
</evidence>
<dbReference type="GO" id="GO:0006511">
    <property type="term" value="P:ubiquitin-dependent protein catabolic process"/>
    <property type="evidence" value="ECO:0007669"/>
    <property type="project" value="UniProtKB-UniRule"/>
</dbReference>